<keyword evidence="2" id="KW-0472">Membrane</keyword>
<accession>A0A2R4BPI3</accession>
<dbReference type="Proteomes" id="UP000241885">
    <property type="component" value="Chromosome"/>
</dbReference>
<evidence type="ECO:0000256" key="2">
    <source>
        <dbReference type="SAM" id="Phobius"/>
    </source>
</evidence>
<keyword evidence="2" id="KW-0812">Transmembrane</keyword>
<keyword evidence="2" id="KW-1133">Transmembrane helix</keyword>
<feature type="transmembrane region" description="Helical" evidence="2">
    <location>
        <begin position="7"/>
        <end position="27"/>
    </location>
</feature>
<keyword evidence="4" id="KW-1185">Reference proteome</keyword>
<feature type="region of interest" description="Disordered" evidence="1">
    <location>
        <begin position="171"/>
        <end position="240"/>
    </location>
</feature>
<protein>
    <submittedName>
        <fullName evidence="3">General secretion pathway protein N</fullName>
    </submittedName>
</protein>
<sequence length="254" mass="26149">MKRNILPILLGIDAALVVAIAALWAVGDTRWSPPAAQGPEPASLQPGKIEREVMDLASLSETLDRPIFEESRRRPPPQAAAAPASSEPDPLQGVTLLGVFTLGKEQHLMLRAENKVTRLKRGDAFGPWTVLAADERGVTFSQGSEKRQLELVRAPQSEGAPSPLVTLQRQLAGSGKREASSAAEAAAADVPPTTGGKAESAPAAAPGKPATAPGTAAPGKPAVAPGAAAPASRGGSLAERLAARRAARLEADKK</sequence>
<evidence type="ECO:0000256" key="1">
    <source>
        <dbReference type="SAM" id="MobiDB-lite"/>
    </source>
</evidence>
<organism evidence="3 4">
    <name type="scientific">Thauera aromatica K172</name>
    <dbReference type="NCBI Taxonomy" id="44139"/>
    <lineage>
        <taxon>Bacteria</taxon>
        <taxon>Pseudomonadati</taxon>
        <taxon>Pseudomonadota</taxon>
        <taxon>Betaproteobacteria</taxon>
        <taxon>Rhodocyclales</taxon>
        <taxon>Zoogloeaceae</taxon>
        <taxon>Thauera</taxon>
    </lineage>
</organism>
<feature type="compositionally biased region" description="Low complexity" evidence="1">
    <location>
        <begin position="79"/>
        <end position="88"/>
    </location>
</feature>
<feature type="compositionally biased region" description="Low complexity" evidence="1">
    <location>
        <begin position="180"/>
        <end position="240"/>
    </location>
</feature>
<feature type="region of interest" description="Disordered" evidence="1">
    <location>
        <begin position="65"/>
        <end position="90"/>
    </location>
</feature>
<proteinExistence type="predicted"/>
<dbReference type="KEGG" id="tak:Tharo_2236"/>
<evidence type="ECO:0000313" key="4">
    <source>
        <dbReference type="Proteomes" id="UP000241885"/>
    </source>
</evidence>
<evidence type="ECO:0000313" key="3">
    <source>
        <dbReference type="EMBL" id="AVR89134.1"/>
    </source>
</evidence>
<dbReference type="RefSeq" id="WP_159051693.1">
    <property type="nucleotide sequence ID" value="NZ_CP028339.1"/>
</dbReference>
<dbReference type="OrthoDB" id="8562328at2"/>
<reference evidence="3 4" key="1">
    <citation type="submission" date="2018-03" db="EMBL/GenBank/DDBJ databases">
        <title>Complete genome sequence of Thauera aromatica, a model organism for studying aromatic compound degradation under denitrifying conditions.</title>
        <authorList>
            <person name="Lo H.-Y."/>
            <person name="Goris T."/>
            <person name="Boll M."/>
            <person name="Mueller J.A."/>
        </authorList>
    </citation>
    <scope>NUCLEOTIDE SEQUENCE [LARGE SCALE GENOMIC DNA]</scope>
    <source>
        <strain evidence="3 4">K172</strain>
    </source>
</reference>
<dbReference type="EMBL" id="CP028339">
    <property type="protein sequence ID" value="AVR89134.1"/>
    <property type="molecule type" value="Genomic_DNA"/>
</dbReference>
<name>A0A2R4BPI3_THAAR</name>
<dbReference type="AlphaFoldDB" id="A0A2R4BPI3"/>
<gene>
    <name evidence="3" type="ORF">Tharo_2236</name>
</gene>